<dbReference type="PANTHER" id="PTHR31061:SF37">
    <property type="entry name" value="HEPARAN-ALPHA-GLUCOSAMINIDE N-ACETYLTRANSFERASE"/>
    <property type="match status" value="1"/>
</dbReference>
<dbReference type="AlphaFoldDB" id="A0A401NHA9"/>
<feature type="compositionally biased region" description="Low complexity" evidence="1">
    <location>
        <begin position="25"/>
        <end position="51"/>
    </location>
</feature>
<feature type="transmembrane region" description="Helical" evidence="2">
    <location>
        <begin position="586"/>
        <end position="605"/>
    </location>
</feature>
<proteinExistence type="predicted"/>
<evidence type="ECO:0000313" key="5">
    <source>
        <dbReference type="Proteomes" id="UP000288216"/>
    </source>
</evidence>
<feature type="transmembrane region" description="Helical" evidence="2">
    <location>
        <begin position="518"/>
        <end position="541"/>
    </location>
</feature>
<dbReference type="EMBL" id="BFAA01004935">
    <property type="protein sequence ID" value="GCB60256.1"/>
    <property type="molecule type" value="Genomic_DNA"/>
</dbReference>
<gene>
    <name evidence="4" type="ORF">scyTo_0011100</name>
</gene>
<feature type="transmembrane region" description="Helical" evidence="2">
    <location>
        <begin position="617"/>
        <end position="634"/>
    </location>
</feature>
<dbReference type="Proteomes" id="UP000288216">
    <property type="component" value="Unassembled WGS sequence"/>
</dbReference>
<evidence type="ECO:0000259" key="3">
    <source>
        <dbReference type="Pfam" id="PF07786"/>
    </source>
</evidence>
<organism evidence="4 5">
    <name type="scientific">Scyliorhinus torazame</name>
    <name type="common">Cloudy catshark</name>
    <name type="synonym">Catulus torazame</name>
    <dbReference type="NCBI Taxonomy" id="75743"/>
    <lineage>
        <taxon>Eukaryota</taxon>
        <taxon>Metazoa</taxon>
        <taxon>Chordata</taxon>
        <taxon>Craniata</taxon>
        <taxon>Vertebrata</taxon>
        <taxon>Chondrichthyes</taxon>
        <taxon>Elasmobranchii</taxon>
        <taxon>Galeomorphii</taxon>
        <taxon>Galeoidea</taxon>
        <taxon>Carcharhiniformes</taxon>
        <taxon>Scyliorhinidae</taxon>
        <taxon>Scyliorhinus</taxon>
    </lineage>
</organism>
<keyword evidence="2" id="KW-0472">Membrane</keyword>
<dbReference type="STRING" id="75743.A0A401NHA9"/>
<feature type="transmembrane region" description="Helical" evidence="2">
    <location>
        <begin position="432"/>
        <end position="455"/>
    </location>
</feature>
<dbReference type="PANTHER" id="PTHR31061">
    <property type="entry name" value="LD22376P"/>
    <property type="match status" value="1"/>
</dbReference>
<feature type="domain" description="Heparan-alpha-glucosaminide N-acetyltransferase catalytic" evidence="3">
    <location>
        <begin position="284"/>
        <end position="376"/>
    </location>
</feature>
<feature type="transmembrane region" description="Helical" evidence="2">
    <location>
        <begin position="355"/>
        <end position="374"/>
    </location>
</feature>
<comment type="caution">
    <text evidence="4">The sequence shown here is derived from an EMBL/GenBank/DDBJ whole genome shotgun (WGS) entry which is preliminary data.</text>
</comment>
<feature type="transmembrane region" description="Helical" evidence="2">
    <location>
        <begin position="548"/>
        <end position="566"/>
    </location>
</feature>
<protein>
    <recommendedName>
        <fullName evidence="3">Heparan-alpha-glucosaminide N-acetyltransferase catalytic domain-containing protein</fullName>
    </recommendedName>
</protein>
<keyword evidence="2" id="KW-1133">Transmembrane helix</keyword>
<name>A0A401NHA9_SCYTO</name>
<keyword evidence="5" id="KW-1185">Reference proteome</keyword>
<sequence>SDLKRWPLMKRRLWPAEDERSGRKQAGSVGRSGARGQQQRGGRAGAAEPMEPGGLSVKLGLGAVLLSALTLLGGLKLPGAESQELPERGPRKLEMDQAVLRVCNELLHESLVVSWLSDHCYQCLYQELGNVPAQERVGHPRNSTFAIDTKHPVTLQVSSSVDRQEVCRVHESFGELGHYSLWVAKANLSNASGPVNCKIIIDHEAINNNLPILYAFLAFGGLAILTSLAQLILGHHFVRNLMSRLSNRVEMERLINSELGSPNHLTDNAGRGNLVPGQMPSSYRLRSLDTFRGLALVIMIFVNYGGGRYWFFKHESWNGLTVADLVFPWFVFIMGTSIALSLNPALQAHRSRWKLLGKVACRTAALVLLGIFIINPNYCKGPLSRDTLRIPGVLQRLGLTYGVIAVMELLCGKCWPEVLSLDSWWSPVRDVLIYWPQWILILMLECVWLCLIFLLPVPGCPRGYLGPGGIGDFGQFVNCTGGATGYIDRWLFGEKHVYQHPSCRILYHTTVPYDPENLLGLINSIVMAFLGLQAGKIFIIYKGQNKQIMLRFFIWSILLGVISAILTECSKDQGFIPVNKNLWSISYVTTLSSFAYVLLLLIYFMVDIKKQWTGAPFFYPGMNSILLYVGHEVFEHYFPFRWKMFNDRSHGEHLAQNLLATSIWVFISYVLYKKKIFWKI</sequence>
<feature type="transmembrane region" description="Helical" evidence="2">
    <location>
        <begin position="291"/>
        <end position="311"/>
    </location>
</feature>
<dbReference type="Pfam" id="PF07786">
    <property type="entry name" value="HGSNAT_cat"/>
    <property type="match status" value="1"/>
</dbReference>
<evidence type="ECO:0000256" key="1">
    <source>
        <dbReference type="SAM" id="MobiDB-lite"/>
    </source>
</evidence>
<dbReference type="OMA" id="ITIYCGH"/>
<feature type="region of interest" description="Disordered" evidence="1">
    <location>
        <begin position="1"/>
        <end position="51"/>
    </location>
</feature>
<feature type="transmembrane region" description="Helical" evidence="2">
    <location>
        <begin position="326"/>
        <end position="343"/>
    </location>
</feature>
<dbReference type="OrthoDB" id="2149840at2759"/>
<feature type="non-terminal residue" evidence="4">
    <location>
        <position position="1"/>
    </location>
</feature>
<feature type="transmembrane region" description="Helical" evidence="2">
    <location>
        <begin position="212"/>
        <end position="238"/>
    </location>
</feature>
<evidence type="ECO:0000313" key="4">
    <source>
        <dbReference type="EMBL" id="GCB60256.1"/>
    </source>
</evidence>
<feature type="transmembrane region" description="Helical" evidence="2">
    <location>
        <begin position="394"/>
        <end position="411"/>
    </location>
</feature>
<accession>A0A401NHA9</accession>
<keyword evidence="2" id="KW-0812">Transmembrane</keyword>
<reference evidence="4 5" key="1">
    <citation type="journal article" date="2018" name="Nat. Ecol. Evol.">
        <title>Shark genomes provide insights into elasmobranch evolution and the origin of vertebrates.</title>
        <authorList>
            <person name="Hara Y"/>
            <person name="Yamaguchi K"/>
            <person name="Onimaru K"/>
            <person name="Kadota M"/>
            <person name="Koyanagi M"/>
            <person name="Keeley SD"/>
            <person name="Tatsumi K"/>
            <person name="Tanaka K"/>
            <person name="Motone F"/>
            <person name="Kageyama Y"/>
            <person name="Nozu R"/>
            <person name="Adachi N"/>
            <person name="Nishimura O"/>
            <person name="Nakagawa R"/>
            <person name="Tanegashima C"/>
            <person name="Kiyatake I"/>
            <person name="Matsumoto R"/>
            <person name="Murakumo K"/>
            <person name="Nishida K"/>
            <person name="Terakita A"/>
            <person name="Kuratani S"/>
            <person name="Sato K"/>
            <person name="Hyodo S Kuraku.S."/>
        </authorList>
    </citation>
    <scope>NUCLEOTIDE SEQUENCE [LARGE SCALE GENOMIC DNA]</scope>
</reference>
<evidence type="ECO:0000256" key="2">
    <source>
        <dbReference type="SAM" id="Phobius"/>
    </source>
</evidence>
<dbReference type="InterPro" id="IPR012429">
    <property type="entry name" value="HGSNAT_cat"/>
</dbReference>
<feature type="transmembrane region" description="Helical" evidence="2">
    <location>
        <begin position="654"/>
        <end position="672"/>
    </location>
</feature>